<evidence type="ECO:0000256" key="7">
    <source>
        <dbReference type="RuleBase" id="RU368015"/>
    </source>
</evidence>
<name>A0AAP0HU99_9MAGN</name>
<evidence type="ECO:0000256" key="6">
    <source>
        <dbReference type="ARBA" id="ARBA00023136"/>
    </source>
</evidence>
<evidence type="ECO:0000256" key="1">
    <source>
        <dbReference type="ARBA" id="ARBA00004141"/>
    </source>
</evidence>
<organism evidence="9 10">
    <name type="scientific">Stephania japonica</name>
    <dbReference type="NCBI Taxonomy" id="461633"/>
    <lineage>
        <taxon>Eukaryota</taxon>
        <taxon>Viridiplantae</taxon>
        <taxon>Streptophyta</taxon>
        <taxon>Embryophyta</taxon>
        <taxon>Tracheophyta</taxon>
        <taxon>Spermatophyta</taxon>
        <taxon>Magnoliopsida</taxon>
        <taxon>Ranunculales</taxon>
        <taxon>Menispermaceae</taxon>
        <taxon>Menispermoideae</taxon>
        <taxon>Cissampelideae</taxon>
        <taxon>Stephania</taxon>
    </lineage>
</organism>
<feature type="transmembrane region" description="Helical" evidence="7">
    <location>
        <begin position="34"/>
        <end position="55"/>
    </location>
</feature>
<keyword evidence="4 7" id="KW-0812">Transmembrane</keyword>
<evidence type="ECO:0000256" key="2">
    <source>
        <dbReference type="ARBA" id="ARBA00006213"/>
    </source>
</evidence>
<comment type="similarity">
    <text evidence="2 7">Belongs to the purine permeases (TC 2.A.7.14) family.</text>
</comment>
<reference evidence="9 10" key="1">
    <citation type="submission" date="2024-01" db="EMBL/GenBank/DDBJ databases">
        <title>Genome assemblies of Stephania.</title>
        <authorList>
            <person name="Yang L."/>
        </authorList>
    </citation>
    <scope>NUCLEOTIDE SEQUENCE [LARGE SCALE GENOMIC DNA]</scope>
    <source>
        <strain evidence="9">QJT</strain>
        <tissue evidence="9">Leaf</tissue>
    </source>
</reference>
<dbReference type="SUPFAM" id="SSF103481">
    <property type="entry name" value="Multidrug resistance efflux transporter EmrE"/>
    <property type="match status" value="1"/>
</dbReference>
<keyword evidence="5 7" id="KW-1133">Transmembrane helix</keyword>
<evidence type="ECO:0000256" key="3">
    <source>
        <dbReference type="ARBA" id="ARBA00022448"/>
    </source>
</evidence>
<feature type="transmembrane region" description="Helical" evidence="7">
    <location>
        <begin position="67"/>
        <end position="89"/>
    </location>
</feature>
<dbReference type="GO" id="GO:0015211">
    <property type="term" value="F:purine nucleoside transmembrane transporter activity"/>
    <property type="evidence" value="ECO:0007669"/>
    <property type="project" value="UniProtKB-UniRule"/>
</dbReference>
<dbReference type="InterPro" id="IPR037185">
    <property type="entry name" value="EmrE-like"/>
</dbReference>
<evidence type="ECO:0000256" key="4">
    <source>
        <dbReference type="ARBA" id="ARBA00022692"/>
    </source>
</evidence>
<evidence type="ECO:0000256" key="5">
    <source>
        <dbReference type="ARBA" id="ARBA00022989"/>
    </source>
</evidence>
<comment type="caution">
    <text evidence="9">The sequence shown here is derived from an EMBL/GenBank/DDBJ whole genome shotgun (WGS) entry which is preliminary data.</text>
</comment>
<dbReference type="PANTHER" id="PTHR31376">
    <property type="entry name" value="OS09G0467300 PROTEIN-RELATED"/>
    <property type="match status" value="1"/>
</dbReference>
<dbReference type="GO" id="GO:0016020">
    <property type="term" value="C:membrane"/>
    <property type="evidence" value="ECO:0007669"/>
    <property type="project" value="UniProtKB-SubCell"/>
</dbReference>
<keyword evidence="10" id="KW-1185">Reference proteome</keyword>
<dbReference type="Proteomes" id="UP001417504">
    <property type="component" value="Unassembled WGS sequence"/>
</dbReference>
<dbReference type="InterPro" id="IPR030182">
    <property type="entry name" value="PUP_plant"/>
</dbReference>
<evidence type="ECO:0000313" key="10">
    <source>
        <dbReference type="Proteomes" id="UP001417504"/>
    </source>
</evidence>
<feature type="transmembrane region" description="Helical" evidence="7">
    <location>
        <begin position="140"/>
        <end position="157"/>
    </location>
</feature>
<dbReference type="AlphaFoldDB" id="A0AAP0HU99"/>
<proteinExistence type="inferred from homology"/>
<feature type="transmembrane region" description="Helical" evidence="7">
    <location>
        <begin position="109"/>
        <end position="128"/>
    </location>
</feature>
<protein>
    <recommendedName>
        <fullName evidence="7">Probable purine permease</fullName>
    </recommendedName>
</protein>
<feature type="transmembrane region" description="Helical" evidence="7">
    <location>
        <begin position="302"/>
        <end position="323"/>
    </location>
</feature>
<keyword evidence="3 7" id="KW-0813">Transport</keyword>
<feature type="region of interest" description="Disordered" evidence="8">
    <location>
        <begin position="1"/>
        <end position="26"/>
    </location>
</feature>
<feature type="transmembrane region" description="Helical" evidence="7">
    <location>
        <begin position="196"/>
        <end position="214"/>
    </location>
</feature>
<gene>
    <name evidence="9" type="ORF">Sjap_021617</name>
</gene>
<comment type="subcellular location">
    <subcellularLocation>
        <location evidence="1 7">Membrane</location>
        <topology evidence="1 7">Multi-pass membrane protein</topology>
    </subcellularLocation>
</comment>
<evidence type="ECO:0000313" key="9">
    <source>
        <dbReference type="EMBL" id="KAK9096120.1"/>
    </source>
</evidence>
<dbReference type="PANTHER" id="PTHR31376:SF105">
    <property type="entry name" value="PURINE PERMEASE-RELATED"/>
    <property type="match status" value="1"/>
</dbReference>
<dbReference type="Pfam" id="PF16913">
    <property type="entry name" value="PUNUT"/>
    <property type="match status" value="1"/>
</dbReference>
<feature type="transmembrane region" description="Helical" evidence="7">
    <location>
        <begin position="226"/>
        <end position="253"/>
    </location>
</feature>
<sequence>MASSMNIESALEEGTTNQTKLSTTEDEPKKSINWPLLILNLFFTVVGVIGAPLLSRLYYLHGGNRKWVSTLTQSAGFPFILIPLVFFYFCYRTKPHSADQYFFMEPKLFVLSAIFGVLIGFDNFLYTLGLSYLPVSTSSLLYATQLAFIAVFARIIVKQKFTPYSINSVVLMTLGSIILGLRANGDRPPGVSNKEYWIGFFLTVVSAALIGLIWPCIELCYTRARALNYIVVLQFQLNIALFATIFSLIGMAVNKDFQAIKRESNEYELGRHMYVVVLVCGAVAWQLAFIGGLGLIYCVGSLFNGVITSLLLPMTEVAAVIAYHEKFNGEKGMSLALCLWGFTSYFYGEYQNGRKVANTTQVGTVGA</sequence>
<feature type="transmembrane region" description="Helical" evidence="7">
    <location>
        <begin position="274"/>
        <end position="296"/>
    </location>
</feature>
<dbReference type="EMBL" id="JBBNAE010000009">
    <property type="protein sequence ID" value="KAK9096120.1"/>
    <property type="molecule type" value="Genomic_DNA"/>
</dbReference>
<comment type="caution">
    <text evidence="7">Lacks conserved residue(s) required for the propagation of feature annotation.</text>
</comment>
<feature type="transmembrane region" description="Helical" evidence="7">
    <location>
        <begin position="163"/>
        <end position="184"/>
    </location>
</feature>
<keyword evidence="6 7" id="KW-0472">Membrane</keyword>
<accession>A0AAP0HU99</accession>
<evidence type="ECO:0000256" key="8">
    <source>
        <dbReference type="SAM" id="MobiDB-lite"/>
    </source>
</evidence>
<dbReference type="GO" id="GO:0005345">
    <property type="term" value="F:purine nucleobase transmembrane transporter activity"/>
    <property type="evidence" value="ECO:0007669"/>
    <property type="project" value="UniProtKB-UniRule"/>
</dbReference>